<dbReference type="SUPFAM" id="SSF56091">
    <property type="entry name" value="DNA ligase/mRNA capping enzyme, catalytic domain"/>
    <property type="match status" value="1"/>
</dbReference>
<keyword evidence="7 12" id="KW-0460">Magnesium</keyword>
<dbReference type="RefSeq" id="WP_089851758.1">
    <property type="nucleotide sequence ID" value="NZ_FNEJ01000031.1"/>
</dbReference>
<reference evidence="15 16" key="1">
    <citation type="submission" date="2016-10" db="EMBL/GenBank/DDBJ databases">
        <authorList>
            <person name="de Groot N.N."/>
        </authorList>
    </citation>
    <scope>NUCLEOTIDE SEQUENCE [LARGE SCALE GENOMIC DNA]</scope>
    <source>
        <strain evidence="15 16">DSM 26424</strain>
    </source>
</reference>
<dbReference type="FunFam" id="3.30.470.30:FF:000001">
    <property type="entry name" value="DNA ligase"/>
    <property type="match status" value="1"/>
</dbReference>
<dbReference type="Pfam" id="PF12826">
    <property type="entry name" value="HHH_2"/>
    <property type="match status" value="1"/>
</dbReference>
<evidence type="ECO:0000256" key="2">
    <source>
        <dbReference type="ARBA" id="ARBA00022598"/>
    </source>
</evidence>
<evidence type="ECO:0000313" key="15">
    <source>
        <dbReference type="EMBL" id="SDJ43501.1"/>
    </source>
</evidence>
<name>A0A1G8TPL8_9RHOB</name>
<dbReference type="HAMAP" id="MF_01588">
    <property type="entry name" value="DNA_ligase_A"/>
    <property type="match status" value="1"/>
</dbReference>
<dbReference type="NCBIfam" id="NF005932">
    <property type="entry name" value="PRK07956.1"/>
    <property type="match status" value="1"/>
</dbReference>
<keyword evidence="6 12" id="KW-0862">Zinc</keyword>
<dbReference type="Gene3D" id="1.10.150.20">
    <property type="entry name" value="5' to 3' exonuclease, C-terminal subdomain"/>
    <property type="match status" value="2"/>
</dbReference>
<dbReference type="Proteomes" id="UP000199093">
    <property type="component" value="Unassembled WGS sequence"/>
</dbReference>
<dbReference type="InterPro" id="IPR004150">
    <property type="entry name" value="NAD_DNA_ligase_OB"/>
</dbReference>
<dbReference type="GO" id="GO:0046872">
    <property type="term" value="F:metal ion binding"/>
    <property type="evidence" value="ECO:0007669"/>
    <property type="project" value="UniProtKB-KW"/>
</dbReference>
<protein>
    <recommendedName>
        <fullName evidence="12 13">DNA ligase</fullName>
        <ecNumber evidence="12 13">6.5.1.2</ecNumber>
    </recommendedName>
    <alternativeName>
        <fullName evidence="12">Polydeoxyribonucleotide synthase [NAD(+)]</fullName>
    </alternativeName>
</protein>
<dbReference type="NCBIfam" id="TIGR00575">
    <property type="entry name" value="dnlj"/>
    <property type="match status" value="1"/>
</dbReference>
<accession>A0A1G8TPL8</accession>
<dbReference type="Gene3D" id="3.30.470.30">
    <property type="entry name" value="DNA ligase/mRNA capping enzyme"/>
    <property type="match status" value="1"/>
</dbReference>
<comment type="similarity">
    <text evidence="12">Belongs to the NAD-dependent DNA ligase family. LigA subfamily.</text>
</comment>
<dbReference type="SUPFAM" id="SSF50249">
    <property type="entry name" value="Nucleic acid-binding proteins"/>
    <property type="match status" value="1"/>
</dbReference>
<evidence type="ECO:0000256" key="7">
    <source>
        <dbReference type="ARBA" id="ARBA00022842"/>
    </source>
</evidence>
<dbReference type="InterPro" id="IPR004149">
    <property type="entry name" value="Znf_DNAligase_C4"/>
</dbReference>
<keyword evidence="3 12" id="KW-0235">DNA replication</keyword>
<dbReference type="Gene3D" id="6.20.10.30">
    <property type="match status" value="1"/>
</dbReference>
<feature type="active site" description="N6-AMP-lysine intermediate" evidence="12">
    <location>
        <position position="131"/>
    </location>
</feature>
<dbReference type="Pfam" id="PF03120">
    <property type="entry name" value="OB_DNA_ligase"/>
    <property type="match status" value="1"/>
</dbReference>
<gene>
    <name evidence="12" type="primary">ligA</name>
    <name evidence="15" type="ORF">SAMN04487993_103141</name>
</gene>
<comment type="caution">
    <text evidence="12">Lacks conserved residue(s) required for the propagation of feature annotation.</text>
</comment>
<proteinExistence type="inferred from homology"/>
<feature type="binding site" evidence="12">
    <location>
        <position position="129"/>
    </location>
    <ligand>
        <name>NAD(+)</name>
        <dbReference type="ChEBI" id="CHEBI:57540"/>
    </ligand>
</feature>
<dbReference type="SUPFAM" id="SSF52113">
    <property type="entry name" value="BRCT domain"/>
    <property type="match status" value="1"/>
</dbReference>
<dbReference type="InterPro" id="IPR001679">
    <property type="entry name" value="DNA_ligase"/>
</dbReference>
<dbReference type="PROSITE" id="PS01056">
    <property type="entry name" value="DNA_LIGASE_N2"/>
    <property type="match status" value="1"/>
</dbReference>
<evidence type="ECO:0000256" key="10">
    <source>
        <dbReference type="ARBA" id="ARBA00023211"/>
    </source>
</evidence>
<feature type="binding site" evidence="12">
    <location>
        <position position="303"/>
    </location>
    <ligand>
        <name>NAD(+)</name>
        <dbReference type="ChEBI" id="CHEBI:57540"/>
    </ligand>
</feature>
<dbReference type="InterPro" id="IPR041663">
    <property type="entry name" value="DisA/LigA_HHH"/>
</dbReference>
<dbReference type="PIRSF" id="PIRSF001604">
    <property type="entry name" value="LigA"/>
    <property type="match status" value="1"/>
</dbReference>
<organism evidence="15 16">
    <name type="scientific">Salipiger marinus</name>
    <dbReference type="NCBI Taxonomy" id="555512"/>
    <lineage>
        <taxon>Bacteria</taxon>
        <taxon>Pseudomonadati</taxon>
        <taxon>Pseudomonadota</taxon>
        <taxon>Alphaproteobacteria</taxon>
        <taxon>Rhodobacterales</taxon>
        <taxon>Roseobacteraceae</taxon>
        <taxon>Salipiger</taxon>
    </lineage>
</organism>
<dbReference type="InterPro" id="IPR010994">
    <property type="entry name" value="RuvA_2-like"/>
</dbReference>
<evidence type="ECO:0000256" key="11">
    <source>
        <dbReference type="ARBA" id="ARBA00034005"/>
    </source>
</evidence>
<dbReference type="InterPro" id="IPR001357">
    <property type="entry name" value="BRCT_dom"/>
</dbReference>
<dbReference type="SMART" id="SM00292">
    <property type="entry name" value="BRCT"/>
    <property type="match status" value="1"/>
</dbReference>
<feature type="binding site" evidence="12">
    <location>
        <position position="432"/>
    </location>
    <ligand>
        <name>Zn(2+)</name>
        <dbReference type="ChEBI" id="CHEBI:29105"/>
    </ligand>
</feature>
<evidence type="ECO:0000256" key="8">
    <source>
        <dbReference type="ARBA" id="ARBA00023027"/>
    </source>
</evidence>
<dbReference type="InterPro" id="IPR013840">
    <property type="entry name" value="DNAligase_N"/>
</dbReference>
<dbReference type="FunFam" id="1.10.150.20:FF:000007">
    <property type="entry name" value="DNA ligase"/>
    <property type="match status" value="1"/>
</dbReference>
<dbReference type="Gene3D" id="2.40.50.140">
    <property type="entry name" value="Nucleic acid-binding proteins"/>
    <property type="match status" value="1"/>
</dbReference>
<feature type="binding site" evidence="12">
    <location>
        <begin position="46"/>
        <end position="50"/>
    </location>
    <ligand>
        <name>NAD(+)</name>
        <dbReference type="ChEBI" id="CHEBI:57540"/>
    </ligand>
</feature>
<comment type="catalytic activity">
    <reaction evidence="11 12 13">
        <text>NAD(+) + (deoxyribonucleotide)n-3'-hydroxyl + 5'-phospho-(deoxyribonucleotide)m = (deoxyribonucleotide)n+m + AMP + beta-nicotinamide D-nucleotide.</text>
        <dbReference type="EC" id="6.5.1.2"/>
    </reaction>
</comment>
<dbReference type="GO" id="GO:0003911">
    <property type="term" value="F:DNA ligase (NAD+) activity"/>
    <property type="evidence" value="ECO:0007669"/>
    <property type="project" value="UniProtKB-UniRule"/>
</dbReference>
<dbReference type="Pfam" id="PF00533">
    <property type="entry name" value="BRCT"/>
    <property type="match status" value="1"/>
</dbReference>
<dbReference type="InterPro" id="IPR036420">
    <property type="entry name" value="BRCT_dom_sf"/>
</dbReference>
<dbReference type="PROSITE" id="PS01055">
    <property type="entry name" value="DNA_LIGASE_N1"/>
    <property type="match status" value="1"/>
</dbReference>
<evidence type="ECO:0000256" key="13">
    <source>
        <dbReference type="RuleBase" id="RU000618"/>
    </source>
</evidence>
<keyword evidence="5 12" id="KW-0227">DNA damage</keyword>
<evidence type="ECO:0000256" key="12">
    <source>
        <dbReference type="HAMAP-Rule" id="MF_01588"/>
    </source>
</evidence>
<dbReference type="EC" id="6.5.1.2" evidence="12 13"/>
<dbReference type="CDD" id="cd00114">
    <property type="entry name" value="LIGANc"/>
    <property type="match status" value="1"/>
</dbReference>
<evidence type="ECO:0000256" key="6">
    <source>
        <dbReference type="ARBA" id="ARBA00022833"/>
    </source>
</evidence>
<dbReference type="STRING" id="555512.SAMN04487993_103141"/>
<dbReference type="PANTHER" id="PTHR23389">
    <property type="entry name" value="CHROMOSOME TRANSMISSION FIDELITY FACTOR 18"/>
    <property type="match status" value="1"/>
</dbReference>
<dbReference type="InterPro" id="IPR033136">
    <property type="entry name" value="DNA_ligase_CS"/>
</dbReference>
<feature type="binding site" evidence="12">
    <location>
        <begin position="95"/>
        <end position="96"/>
    </location>
    <ligand>
        <name>NAD(+)</name>
        <dbReference type="ChEBI" id="CHEBI:57540"/>
    </ligand>
</feature>
<feature type="domain" description="BRCT" evidence="14">
    <location>
        <begin position="674"/>
        <end position="747"/>
    </location>
</feature>
<keyword evidence="4 12" id="KW-0479">Metal-binding</keyword>
<keyword evidence="10 12" id="KW-0464">Manganese</keyword>
<dbReference type="Pfam" id="PF01653">
    <property type="entry name" value="DNA_ligase_aden"/>
    <property type="match status" value="1"/>
</dbReference>
<dbReference type="PROSITE" id="PS50172">
    <property type="entry name" value="BRCT"/>
    <property type="match status" value="1"/>
</dbReference>
<dbReference type="EMBL" id="FNEJ01000031">
    <property type="protein sequence ID" value="SDJ43501.1"/>
    <property type="molecule type" value="Genomic_DNA"/>
</dbReference>
<evidence type="ECO:0000313" key="16">
    <source>
        <dbReference type="Proteomes" id="UP000199093"/>
    </source>
</evidence>
<evidence type="ECO:0000256" key="9">
    <source>
        <dbReference type="ARBA" id="ARBA00023204"/>
    </source>
</evidence>
<dbReference type="InterPro" id="IPR013839">
    <property type="entry name" value="DNAligase_adenylation"/>
</dbReference>
<dbReference type="SMART" id="SM00532">
    <property type="entry name" value="LIGANc"/>
    <property type="match status" value="1"/>
</dbReference>
<evidence type="ECO:0000256" key="3">
    <source>
        <dbReference type="ARBA" id="ARBA00022705"/>
    </source>
</evidence>
<feature type="binding site" evidence="12">
    <location>
        <position position="456"/>
    </location>
    <ligand>
        <name>Zn(2+)</name>
        <dbReference type="ChEBI" id="CHEBI:29105"/>
    </ligand>
</feature>
<keyword evidence="16" id="KW-1185">Reference proteome</keyword>
<evidence type="ECO:0000259" key="14">
    <source>
        <dbReference type="PROSITE" id="PS50172"/>
    </source>
</evidence>
<evidence type="ECO:0000256" key="1">
    <source>
        <dbReference type="ARBA" id="ARBA00004067"/>
    </source>
</evidence>
<dbReference type="AlphaFoldDB" id="A0A1G8TPL8"/>
<dbReference type="Pfam" id="PF03119">
    <property type="entry name" value="DNA_ligase_ZBD"/>
    <property type="match status" value="1"/>
</dbReference>
<dbReference type="SUPFAM" id="SSF47781">
    <property type="entry name" value="RuvA domain 2-like"/>
    <property type="match status" value="1"/>
</dbReference>
<feature type="binding site" evidence="12">
    <location>
        <position position="187"/>
    </location>
    <ligand>
        <name>NAD(+)</name>
        <dbReference type="ChEBI" id="CHEBI:57540"/>
    </ligand>
</feature>
<feature type="binding site" evidence="12">
    <location>
        <position position="435"/>
    </location>
    <ligand>
        <name>Zn(2+)</name>
        <dbReference type="ChEBI" id="CHEBI:29105"/>
    </ligand>
</feature>
<dbReference type="GO" id="GO:0005829">
    <property type="term" value="C:cytosol"/>
    <property type="evidence" value="ECO:0007669"/>
    <property type="project" value="TreeGrafter"/>
</dbReference>
<dbReference type="CDD" id="cd17748">
    <property type="entry name" value="BRCT_DNA_ligase_like"/>
    <property type="match status" value="1"/>
</dbReference>
<dbReference type="InterPro" id="IPR012340">
    <property type="entry name" value="NA-bd_OB-fold"/>
</dbReference>
<keyword evidence="8 12" id="KW-0520">NAD</keyword>
<sequence>MAQGMAEKPVEALTEAEAREELARLARELAEANQAYHTEDAPKIPDDVYDRLKLRNLSIETQFPQLKREDSPTEQVGAALAEGFAKVRHAQRMMSLSNAFDAEEVQAFDAGIRRYLGLSGSDDLAYTAEPKIDGLSLSLRYEQGVLVQAATRGDGAEGENVTANARTIDDIPERLANAPDVLEVRGEVYMSHADFAALNDRQAARGAKTFANPRNAAAGSLRQLDAAITRDRPLRFFAYAWGELSEPLAQTQMEAIERLNALGFQTNPLTRICPDTDALLAHYARIETQRATLGYDIDGVVYKVNDLALQGRLGFRSTTPRWAIAHKFPAELAWTRLEAIDIQVGRTGALSPVARLTPVTVGGVVVANATLHNEDYIAGRDATGTPIRDGKDIRVGDWVQVYRAGDVIPKLADVDLAQRPAEAEPYVFPATCPECESEAVREPGDAVRRCTGGLICPAQAVEKLKHFVSRAAFDIEGLGAKQVEQFYRDGWIREPAEIFTLQDRYGSGMQQVKNREGWGEKSAQNLFDAIEERRHIPLARLIFALGLRHVGEVGAADLARHFRSWDALLLAVDAARPAMERHRAAEAALLEERAAAAAEGRRARIAPVRDAVWSADPPLPEESRAAWDDLVGVDGIGTVVAESLVTSFAQEAERASIARLVAHLTVEKAEPAVAQDSPVAGKTVVFTGTLEKMSRAEAKARAEALGAKVAGSVSKKTDIVVAGPGAGSKEAKARELGVQVLDEDGWLALIGS</sequence>
<dbReference type="Gene3D" id="3.40.50.10190">
    <property type="entry name" value="BRCT domain"/>
    <property type="match status" value="1"/>
</dbReference>
<keyword evidence="9 12" id="KW-0234">DNA repair</keyword>
<dbReference type="Gene3D" id="1.10.287.610">
    <property type="entry name" value="Helix hairpin bin"/>
    <property type="match status" value="1"/>
</dbReference>
<evidence type="ECO:0000256" key="4">
    <source>
        <dbReference type="ARBA" id="ARBA00022723"/>
    </source>
</evidence>
<dbReference type="GO" id="GO:0006260">
    <property type="term" value="P:DNA replication"/>
    <property type="evidence" value="ECO:0007669"/>
    <property type="project" value="UniProtKB-KW"/>
</dbReference>
<dbReference type="PANTHER" id="PTHR23389:SF9">
    <property type="entry name" value="DNA LIGASE"/>
    <property type="match status" value="1"/>
</dbReference>
<comment type="cofactor">
    <cofactor evidence="12">
        <name>Mg(2+)</name>
        <dbReference type="ChEBI" id="CHEBI:18420"/>
    </cofactor>
    <cofactor evidence="12">
        <name>Mn(2+)</name>
        <dbReference type="ChEBI" id="CHEBI:29035"/>
    </cofactor>
</comment>
<dbReference type="InterPro" id="IPR018239">
    <property type="entry name" value="DNA_ligase_AS"/>
</dbReference>
<dbReference type="GO" id="GO:0006281">
    <property type="term" value="P:DNA repair"/>
    <property type="evidence" value="ECO:0007669"/>
    <property type="project" value="UniProtKB-KW"/>
</dbReference>
<feature type="binding site" evidence="12">
    <location>
        <position position="152"/>
    </location>
    <ligand>
        <name>NAD(+)</name>
        <dbReference type="ChEBI" id="CHEBI:57540"/>
    </ligand>
</feature>
<comment type="function">
    <text evidence="1 12">DNA ligase that catalyzes the formation of phosphodiester linkages between 5'-phosphoryl and 3'-hydroxyl groups in double-stranded DNA using NAD as a coenzyme and as the energy source for the reaction. It is essential for DNA replication and repair of damaged DNA.</text>
</comment>
<evidence type="ECO:0000256" key="5">
    <source>
        <dbReference type="ARBA" id="ARBA00022763"/>
    </source>
</evidence>
<feature type="binding site" evidence="12">
    <location>
        <position position="327"/>
    </location>
    <ligand>
        <name>NAD(+)</name>
        <dbReference type="ChEBI" id="CHEBI:57540"/>
    </ligand>
</feature>
<keyword evidence="2 12" id="KW-0436">Ligase</keyword>
<dbReference type="OrthoDB" id="9759736at2"/>